<reference evidence="2 3" key="1">
    <citation type="journal article" date="2021" name="Hortic Res">
        <title>Chromosome-scale assembly of the Dendrobium chrysotoxum genome enhances the understanding of orchid evolution.</title>
        <authorList>
            <person name="Zhang Y."/>
            <person name="Zhang G.Q."/>
            <person name="Zhang D."/>
            <person name="Liu X.D."/>
            <person name="Xu X.Y."/>
            <person name="Sun W.H."/>
            <person name="Yu X."/>
            <person name="Zhu X."/>
            <person name="Wang Z.W."/>
            <person name="Zhao X."/>
            <person name="Zhong W.Y."/>
            <person name="Chen H."/>
            <person name="Yin W.L."/>
            <person name="Huang T."/>
            <person name="Niu S.C."/>
            <person name="Liu Z.J."/>
        </authorList>
    </citation>
    <scope>NUCLEOTIDE SEQUENCE [LARGE SCALE GENOMIC DNA]</scope>
    <source>
        <strain evidence="2">Lindl</strain>
    </source>
</reference>
<organism evidence="2 3">
    <name type="scientific">Dendrobium chrysotoxum</name>
    <name type="common">Orchid</name>
    <dbReference type="NCBI Taxonomy" id="161865"/>
    <lineage>
        <taxon>Eukaryota</taxon>
        <taxon>Viridiplantae</taxon>
        <taxon>Streptophyta</taxon>
        <taxon>Embryophyta</taxon>
        <taxon>Tracheophyta</taxon>
        <taxon>Spermatophyta</taxon>
        <taxon>Magnoliopsida</taxon>
        <taxon>Liliopsida</taxon>
        <taxon>Asparagales</taxon>
        <taxon>Orchidaceae</taxon>
        <taxon>Epidendroideae</taxon>
        <taxon>Malaxideae</taxon>
        <taxon>Dendrobiinae</taxon>
        <taxon>Dendrobium</taxon>
    </lineage>
</organism>
<feature type="transmembrane region" description="Helical" evidence="1">
    <location>
        <begin position="6"/>
        <end position="26"/>
    </location>
</feature>
<evidence type="ECO:0000256" key="1">
    <source>
        <dbReference type="SAM" id="Phobius"/>
    </source>
</evidence>
<proteinExistence type="predicted"/>
<evidence type="ECO:0000313" key="3">
    <source>
        <dbReference type="Proteomes" id="UP000775213"/>
    </source>
</evidence>
<gene>
    <name evidence="2" type="ORF">IEQ34_004871</name>
</gene>
<dbReference type="EMBL" id="JAGFBR010000006">
    <property type="protein sequence ID" value="KAH0464768.1"/>
    <property type="molecule type" value="Genomic_DNA"/>
</dbReference>
<evidence type="ECO:0000313" key="2">
    <source>
        <dbReference type="EMBL" id="KAH0464768.1"/>
    </source>
</evidence>
<accession>A0AAV7HB12</accession>
<dbReference type="AlphaFoldDB" id="A0AAV7HB12"/>
<keyword evidence="1" id="KW-1133">Transmembrane helix</keyword>
<protein>
    <submittedName>
        <fullName evidence="2">Uncharacterized protein</fullName>
    </submittedName>
</protein>
<keyword evidence="3" id="KW-1185">Reference proteome</keyword>
<dbReference type="Proteomes" id="UP000775213">
    <property type="component" value="Unassembled WGS sequence"/>
</dbReference>
<keyword evidence="1" id="KW-0812">Transmembrane</keyword>
<name>A0AAV7HB12_DENCH</name>
<keyword evidence="1" id="KW-0472">Membrane</keyword>
<sequence length="94" mass="10435">MEANLLQHPLSSSIFLLHAFLCFLLLSRPCISSSNRQTLQIGIGIGIGGGTTPPSPEPEPICPPLPLLRVHPHHRRNLGHHHFHQHPLLQNRVS</sequence>
<comment type="caution">
    <text evidence="2">The sequence shown here is derived from an EMBL/GenBank/DDBJ whole genome shotgun (WGS) entry which is preliminary data.</text>
</comment>